<reference evidence="1" key="1">
    <citation type="submission" date="2018-04" db="EMBL/GenBank/DDBJ databases">
        <title>Whole genome sequencing of Hypsizygus marmoreus.</title>
        <authorList>
            <person name="Choi I.-G."/>
            <person name="Min B."/>
            <person name="Kim J.-G."/>
            <person name="Kim S."/>
            <person name="Oh Y.-L."/>
            <person name="Kong W.-S."/>
            <person name="Park H."/>
            <person name="Jeong J."/>
            <person name="Song E.-S."/>
        </authorList>
    </citation>
    <scope>NUCLEOTIDE SEQUENCE [LARGE SCALE GENOMIC DNA]</scope>
    <source>
        <strain evidence="1">51987-8</strain>
    </source>
</reference>
<protein>
    <submittedName>
        <fullName evidence="1">Uncharacterized protein</fullName>
    </submittedName>
</protein>
<dbReference type="Gene3D" id="3.30.70.240">
    <property type="match status" value="1"/>
</dbReference>
<name>A0A369IYJ5_HYPMA</name>
<dbReference type="OrthoDB" id="2913347at2759"/>
<evidence type="ECO:0000313" key="1">
    <source>
        <dbReference type="EMBL" id="RDB14841.1"/>
    </source>
</evidence>
<dbReference type="Proteomes" id="UP000076154">
    <property type="component" value="Unassembled WGS sequence"/>
</dbReference>
<dbReference type="AlphaFoldDB" id="A0A369IYJ5"/>
<dbReference type="EMBL" id="LUEZ02000096">
    <property type="protein sequence ID" value="RDB14841.1"/>
    <property type="molecule type" value="Genomic_DNA"/>
</dbReference>
<comment type="caution">
    <text evidence="1">The sequence shown here is derived from an EMBL/GenBank/DDBJ whole genome shotgun (WGS) entry which is preliminary data.</text>
</comment>
<organism evidence="1 2">
    <name type="scientific">Hypsizygus marmoreus</name>
    <name type="common">White beech mushroom</name>
    <name type="synonym">Agaricus marmoreus</name>
    <dbReference type="NCBI Taxonomy" id="39966"/>
    <lineage>
        <taxon>Eukaryota</taxon>
        <taxon>Fungi</taxon>
        <taxon>Dikarya</taxon>
        <taxon>Basidiomycota</taxon>
        <taxon>Agaricomycotina</taxon>
        <taxon>Agaricomycetes</taxon>
        <taxon>Agaricomycetidae</taxon>
        <taxon>Agaricales</taxon>
        <taxon>Tricholomatineae</taxon>
        <taxon>Lyophyllaceae</taxon>
        <taxon>Hypsizygus</taxon>
    </lineage>
</organism>
<evidence type="ECO:0000313" key="2">
    <source>
        <dbReference type="Proteomes" id="UP000076154"/>
    </source>
</evidence>
<sequence length="182" mass="19878">MAAPIPPPIFILPPPPFAILPVGAYGISYDISTNATERDLPDGWNSRRARTYNQLIALLNAAGFDRHQYSDYRSLATTGFITWATMWNLRNINPPMKLESTVIGMKMQFYHHAFLFDITADLQLGGAGAPTLRGPTPANLVQQAPLMGNLLPVPAPLVAPPVPLPVHTRASQSAGVPINWMR</sequence>
<keyword evidence="2" id="KW-1185">Reference proteome</keyword>
<gene>
    <name evidence="1" type="ORF">Hypma_016371</name>
</gene>
<dbReference type="InParanoid" id="A0A369IYJ5"/>
<proteinExistence type="predicted"/>
<accession>A0A369IYJ5</accession>